<dbReference type="InterPro" id="IPR010548">
    <property type="entry name" value="BNIP3"/>
</dbReference>
<keyword evidence="5" id="KW-0053">Apoptosis</keyword>
<evidence type="ECO:0000256" key="4">
    <source>
        <dbReference type="ARBA" id="ARBA00022692"/>
    </source>
</evidence>
<evidence type="ECO:0000256" key="9">
    <source>
        <dbReference type="SAM" id="MobiDB-lite"/>
    </source>
</evidence>
<feature type="region of interest" description="Disordered" evidence="9">
    <location>
        <begin position="166"/>
        <end position="187"/>
    </location>
</feature>
<feature type="transmembrane region" description="Helical" evidence="10">
    <location>
        <begin position="250"/>
        <end position="272"/>
    </location>
</feature>
<feature type="non-terminal residue" evidence="11">
    <location>
        <position position="1"/>
    </location>
</feature>
<dbReference type="GO" id="GO:0043065">
    <property type="term" value="P:positive regulation of apoptotic process"/>
    <property type="evidence" value="ECO:0007669"/>
    <property type="project" value="InterPro"/>
</dbReference>
<keyword evidence="6 10" id="KW-1133">Transmembrane helix</keyword>
<protein>
    <submittedName>
        <fullName evidence="11">Uncharacterized protein</fullName>
    </submittedName>
</protein>
<proteinExistence type="evidence at transcript level"/>
<evidence type="ECO:0000256" key="1">
    <source>
        <dbReference type="ARBA" id="ARBA00004167"/>
    </source>
</evidence>
<evidence type="ECO:0000313" key="11">
    <source>
        <dbReference type="EMBL" id="JAA62349.1"/>
    </source>
</evidence>
<comment type="subcellular location">
    <subcellularLocation>
        <location evidence="1">Membrane</location>
        <topology evidence="1">Single-pass membrane protein</topology>
    </subcellularLocation>
    <subcellularLocation>
        <location evidence="2">Mitochondrion membrane</location>
    </subcellularLocation>
</comment>
<evidence type="ECO:0000256" key="7">
    <source>
        <dbReference type="ARBA" id="ARBA00023128"/>
    </source>
</evidence>
<dbReference type="PANTHER" id="PTHR15186:SF5">
    <property type="entry name" value="BNIP3, ISOFORM A"/>
    <property type="match status" value="1"/>
</dbReference>
<evidence type="ECO:0000256" key="10">
    <source>
        <dbReference type="SAM" id="Phobius"/>
    </source>
</evidence>
<feature type="region of interest" description="Disordered" evidence="9">
    <location>
        <begin position="1"/>
        <end position="33"/>
    </location>
</feature>
<organism evidence="11">
    <name type="scientific">Rhipicephalus pulchellus</name>
    <name type="common">Yellow backed tick</name>
    <name type="synonym">Dermacentor pulchellus</name>
    <dbReference type="NCBI Taxonomy" id="72859"/>
    <lineage>
        <taxon>Eukaryota</taxon>
        <taxon>Metazoa</taxon>
        <taxon>Ecdysozoa</taxon>
        <taxon>Arthropoda</taxon>
        <taxon>Chelicerata</taxon>
        <taxon>Arachnida</taxon>
        <taxon>Acari</taxon>
        <taxon>Parasitiformes</taxon>
        <taxon>Ixodida</taxon>
        <taxon>Ixodoidea</taxon>
        <taxon>Ixodidae</taxon>
        <taxon>Rhipicephalinae</taxon>
        <taxon>Rhipicephalus</taxon>
        <taxon>Rhipicephalus</taxon>
    </lineage>
</organism>
<name>L7MGN7_RHIPC</name>
<dbReference type="PANTHER" id="PTHR15186">
    <property type="entry name" value="RE48077P"/>
    <property type="match status" value="1"/>
</dbReference>
<feature type="compositionally biased region" description="Polar residues" evidence="9">
    <location>
        <begin position="166"/>
        <end position="186"/>
    </location>
</feature>
<dbReference type="GO" id="GO:0005741">
    <property type="term" value="C:mitochondrial outer membrane"/>
    <property type="evidence" value="ECO:0007669"/>
    <property type="project" value="TreeGrafter"/>
</dbReference>
<dbReference type="EMBL" id="GACK01002685">
    <property type="protein sequence ID" value="JAA62349.1"/>
    <property type="molecule type" value="mRNA"/>
</dbReference>
<accession>L7MGN7</accession>
<feature type="region of interest" description="Disordered" evidence="9">
    <location>
        <begin position="71"/>
        <end position="124"/>
    </location>
</feature>
<keyword evidence="4 10" id="KW-0812">Transmembrane</keyword>
<sequence>HSAQGTRTSSRDNTHSGAIAPRPQKTERSPFDKSVVSAPLSAFKSYPSVWPHRLVVDDAIRLIRRIVSSENQFPPHPVRSGLAPRRRRRSPLFDRKKPTHYVPLRPSIMSATPPHQPPASANDDSLNESWVELYYGASSSASERATPPLTGNMHILEKLLLEAQRDSNVSSARGSGSPKSPHSPANETVPFIINREEKQIATDWIWDWSSRPDQQPPKDWNFRHPASVGGIRKRPVLSLRGSRIIRLADIFPLLLLSNILSILLGAGIGVCIGRRMRVANVE</sequence>
<reference evidence="11" key="2">
    <citation type="journal article" date="2015" name="J. Proteomics">
        <title>Sexual differences in the sialomes of the zebra tick, Rhipicephalus pulchellus.</title>
        <authorList>
            <person name="Tan A.W."/>
            <person name="Francischetti I.M."/>
            <person name="Slovak M."/>
            <person name="Kini R.M."/>
            <person name="Ribeiro J.M."/>
        </authorList>
    </citation>
    <scope>NUCLEOTIDE SEQUENCE</scope>
    <source>
        <tissue evidence="11">Salivary gland</tissue>
    </source>
</reference>
<evidence type="ECO:0000256" key="3">
    <source>
        <dbReference type="ARBA" id="ARBA00007710"/>
    </source>
</evidence>
<keyword evidence="8 10" id="KW-0472">Membrane</keyword>
<reference evidence="11" key="1">
    <citation type="submission" date="2012-11" db="EMBL/GenBank/DDBJ databases">
        <authorList>
            <person name="Lucero-Rivera Y.E."/>
            <person name="Tovar-Ramirez D."/>
        </authorList>
    </citation>
    <scope>NUCLEOTIDE SEQUENCE</scope>
    <source>
        <tissue evidence="11">Salivary gland</tissue>
    </source>
</reference>
<dbReference type="Pfam" id="PF06553">
    <property type="entry name" value="BNIP3"/>
    <property type="match status" value="1"/>
</dbReference>
<evidence type="ECO:0000256" key="6">
    <source>
        <dbReference type="ARBA" id="ARBA00022989"/>
    </source>
</evidence>
<dbReference type="GO" id="GO:0005634">
    <property type="term" value="C:nucleus"/>
    <property type="evidence" value="ECO:0007669"/>
    <property type="project" value="TreeGrafter"/>
</dbReference>
<evidence type="ECO:0000256" key="5">
    <source>
        <dbReference type="ARBA" id="ARBA00022703"/>
    </source>
</evidence>
<keyword evidence="7" id="KW-0496">Mitochondrion</keyword>
<comment type="similarity">
    <text evidence="3">Belongs to the NIP3 family.</text>
</comment>
<dbReference type="GO" id="GO:0097345">
    <property type="term" value="P:mitochondrial outer membrane permeabilization"/>
    <property type="evidence" value="ECO:0007669"/>
    <property type="project" value="TreeGrafter"/>
</dbReference>
<dbReference type="AlphaFoldDB" id="L7MGN7"/>
<evidence type="ECO:0000256" key="8">
    <source>
        <dbReference type="ARBA" id="ARBA00023136"/>
    </source>
</evidence>
<evidence type="ECO:0000256" key="2">
    <source>
        <dbReference type="ARBA" id="ARBA00004325"/>
    </source>
</evidence>
<dbReference type="GO" id="GO:0042802">
    <property type="term" value="F:identical protein binding"/>
    <property type="evidence" value="ECO:0007669"/>
    <property type="project" value="UniProtKB-ARBA"/>
</dbReference>